<dbReference type="InterPro" id="IPR001888">
    <property type="entry name" value="Transposase_1"/>
</dbReference>
<evidence type="ECO:0000313" key="3">
    <source>
        <dbReference type="Proteomes" id="UP000762676"/>
    </source>
</evidence>
<gene>
    <name evidence="2" type="ORF">ElyMa_004238600</name>
</gene>
<dbReference type="GO" id="GO:0003676">
    <property type="term" value="F:nucleic acid binding"/>
    <property type="evidence" value="ECO:0007669"/>
    <property type="project" value="InterPro"/>
</dbReference>
<dbReference type="Pfam" id="PF01359">
    <property type="entry name" value="Transposase_1"/>
    <property type="match status" value="1"/>
</dbReference>
<keyword evidence="3" id="KW-1185">Reference proteome</keyword>
<dbReference type="PANTHER" id="PTHR46060">
    <property type="entry name" value="MARINER MOS1 TRANSPOSASE-LIKE PROTEIN"/>
    <property type="match status" value="1"/>
</dbReference>
<name>A0AAV4GRR6_9GAST</name>
<evidence type="ECO:0000313" key="2">
    <source>
        <dbReference type="EMBL" id="GFR87986.1"/>
    </source>
</evidence>
<evidence type="ECO:0000256" key="1">
    <source>
        <dbReference type="SAM" id="MobiDB-lite"/>
    </source>
</evidence>
<dbReference type="Gene3D" id="3.30.420.10">
    <property type="entry name" value="Ribonuclease H-like superfamily/Ribonuclease H"/>
    <property type="match status" value="1"/>
</dbReference>
<reference evidence="2 3" key="1">
    <citation type="journal article" date="2021" name="Elife">
        <title>Chloroplast acquisition without the gene transfer in kleptoplastic sea slugs, Plakobranchus ocellatus.</title>
        <authorList>
            <person name="Maeda T."/>
            <person name="Takahashi S."/>
            <person name="Yoshida T."/>
            <person name="Shimamura S."/>
            <person name="Takaki Y."/>
            <person name="Nagai Y."/>
            <person name="Toyoda A."/>
            <person name="Suzuki Y."/>
            <person name="Arimoto A."/>
            <person name="Ishii H."/>
            <person name="Satoh N."/>
            <person name="Nishiyama T."/>
            <person name="Hasebe M."/>
            <person name="Maruyama T."/>
            <person name="Minagawa J."/>
            <person name="Obokata J."/>
            <person name="Shigenobu S."/>
        </authorList>
    </citation>
    <scope>NUCLEOTIDE SEQUENCE [LARGE SCALE GENOMIC DNA]</scope>
</reference>
<accession>A0AAV4GRR6</accession>
<feature type="compositionally biased region" description="Basic and acidic residues" evidence="1">
    <location>
        <begin position="86"/>
        <end position="96"/>
    </location>
</feature>
<dbReference type="Proteomes" id="UP000762676">
    <property type="component" value="Unassembled WGS sequence"/>
</dbReference>
<dbReference type="InterPro" id="IPR052709">
    <property type="entry name" value="Transposase-MT_Hybrid"/>
</dbReference>
<feature type="region of interest" description="Disordered" evidence="1">
    <location>
        <begin position="86"/>
        <end position="118"/>
    </location>
</feature>
<comment type="caution">
    <text evidence="2">The sequence shown here is derived from an EMBL/GenBank/DDBJ whole genome shotgun (WGS) entry which is preliminary data.</text>
</comment>
<sequence length="118" mass="13879">METAYGEMCISECKAQSMEYRHKTSPSPRKFKIVASARNVLFNFFWDMEGVVHMKYLEQDQTVNSERCNSTLRALKLRVRRFRDKDSILQHDDARPHTSRQTQDALRQPEHTTLPHPA</sequence>
<dbReference type="AlphaFoldDB" id="A0AAV4GRR6"/>
<proteinExistence type="predicted"/>
<dbReference type="EMBL" id="BMAT01008557">
    <property type="protein sequence ID" value="GFR87986.1"/>
    <property type="molecule type" value="Genomic_DNA"/>
</dbReference>
<dbReference type="InterPro" id="IPR036397">
    <property type="entry name" value="RNaseH_sf"/>
</dbReference>
<dbReference type="PANTHER" id="PTHR46060:SF1">
    <property type="entry name" value="MARINER MOS1 TRANSPOSASE-LIKE PROTEIN"/>
    <property type="match status" value="1"/>
</dbReference>
<protein>
    <submittedName>
        <fullName evidence="2">Histone-lysine N-methyltransferase SETMAR</fullName>
    </submittedName>
</protein>
<organism evidence="2 3">
    <name type="scientific">Elysia marginata</name>
    <dbReference type="NCBI Taxonomy" id="1093978"/>
    <lineage>
        <taxon>Eukaryota</taxon>
        <taxon>Metazoa</taxon>
        <taxon>Spiralia</taxon>
        <taxon>Lophotrochozoa</taxon>
        <taxon>Mollusca</taxon>
        <taxon>Gastropoda</taxon>
        <taxon>Heterobranchia</taxon>
        <taxon>Euthyneura</taxon>
        <taxon>Panpulmonata</taxon>
        <taxon>Sacoglossa</taxon>
        <taxon>Placobranchoidea</taxon>
        <taxon>Plakobranchidae</taxon>
        <taxon>Elysia</taxon>
    </lineage>
</organism>